<evidence type="ECO:0000256" key="2">
    <source>
        <dbReference type="ARBA" id="ARBA00008017"/>
    </source>
</evidence>
<feature type="transmembrane region" description="Helical" evidence="7">
    <location>
        <begin position="247"/>
        <end position="270"/>
    </location>
</feature>
<evidence type="ECO:0000313" key="12">
    <source>
        <dbReference type="Proteomes" id="UP000265750"/>
    </source>
</evidence>
<accession>A0A3A1WJQ1</accession>
<dbReference type="GO" id="GO:0005886">
    <property type="term" value="C:plasma membrane"/>
    <property type="evidence" value="ECO:0007669"/>
    <property type="project" value="UniProtKB-SubCell"/>
</dbReference>
<feature type="transmembrane region" description="Helical" evidence="7">
    <location>
        <begin position="80"/>
        <end position="98"/>
    </location>
</feature>
<keyword evidence="12" id="KW-1185">Reference proteome</keyword>
<dbReference type="SUPFAM" id="SSF82689">
    <property type="entry name" value="Mechanosensitive channel protein MscS (YggB), C-terminal domain"/>
    <property type="match status" value="1"/>
</dbReference>
<comment type="subcellular location">
    <subcellularLocation>
        <location evidence="1">Cell membrane</location>
        <topology evidence="1">Multi-pass membrane protein</topology>
    </subcellularLocation>
</comment>
<feature type="transmembrane region" description="Helical" evidence="7">
    <location>
        <begin position="104"/>
        <end position="122"/>
    </location>
</feature>
<evidence type="ECO:0000256" key="4">
    <source>
        <dbReference type="ARBA" id="ARBA00022692"/>
    </source>
</evidence>
<feature type="transmembrane region" description="Helical" evidence="7">
    <location>
        <begin position="129"/>
        <end position="149"/>
    </location>
</feature>
<reference evidence="12" key="1">
    <citation type="submission" date="2018-09" db="EMBL/GenBank/DDBJ databases">
        <authorList>
            <person name="Tuo L."/>
        </authorList>
    </citation>
    <scope>NUCLEOTIDE SEQUENCE [LARGE SCALE GENOMIC DNA]</scope>
    <source>
        <strain evidence="12">M2BS4Y-1</strain>
    </source>
</reference>
<feature type="transmembrane region" description="Helical" evidence="7">
    <location>
        <begin position="216"/>
        <end position="235"/>
    </location>
</feature>
<dbReference type="RefSeq" id="WP_119540038.1">
    <property type="nucleotide sequence ID" value="NZ_QYRN01000005.1"/>
</dbReference>
<dbReference type="SUPFAM" id="SSF50182">
    <property type="entry name" value="Sm-like ribonucleoproteins"/>
    <property type="match status" value="1"/>
</dbReference>
<keyword evidence="5 7" id="KW-1133">Transmembrane helix</keyword>
<sequence length="433" mass="47037">MFGYTPERLRSDLLAFAADFLAVFREPSTFLQLALVGLCFLIAWGLDRLTRDAIERAARRIRGSARLLRIVSAIRRRMRLVFFVALLWISTLFDTAAGGPRSQVLSIVLDLALAFLVIVVASRIVRNRVLSRAITVVAWGLAALSILHLSEPVAAALDGAAIRVGQSRVSALLVLKALGILAATLWFASVLGHYLDARVQRSDELTPTLRVLIGKFLRIGLLLLAFAVALGAVGVDLTALTVLSGALGVGLGFGLQKVVSNFISGVIILLDRSIKPGDTISLGDTFGWIRELRARFVSVVTRDGREYLIPNEDFITNQVVNWSFTNDLVRVDVTFGVAYDSDPHAVIRLATAAAGGVGRVVAERPVVCWITGFGESSIDFVLRFWIRDPQAGLTNVKGEVYLALWDTFKANGVAIPFPQREVTVRMADASPGT</sequence>
<evidence type="ECO:0000256" key="7">
    <source>
        <dbReference type="SAM" id="Phobius"/>
    </source>
</evidence>
<dbReference type="InterPro" id="IPR052702">
    <property type="entry name" value="MscS-like_channel"/>
</dbReference>
<evidence type="ECO:0000259" key="8">
    <source>
        <dbReference type="Pfam" id="PF00924"/>
    </source>
</evidence>
<dbReference type="InterPro" id="IPR006685">
    <property type="entry name" value="MscS_channel_2nd"/>
</dbReference>
<proteinExistence type="inferred from homology"/>
<dbReference type="EMBL" id="QYRN01000005">
    <property type="protein sequence ID" value="RIY00836.1"/>
    <property type="molecule type" value="Genomic_DNA"/>
</dbReference>
<comment type="caution">
    <text evidence="11">The sequence shown here is derived from an EMBL/GenBank/DDBJ whole genome shotgun (WGS) entry which is preliminary data.</text>
</comment>
<dbReference type="Pfam" id="PF21088">
    <property type="entry name" value="MS_channel_1st"/>
    <property type="match status" value="1"/>
</dbReference>
<dbReference type="GO" id="GO:0008381">
    <property type="term" value="F:mechanosensitive monoatomic ion channel activity"/>
    <property type="evidence" value="ECO:0007669"/>
    <property type="project" value="UniProtKB-ARBA"/>
</dbReference>
<dbReference type="Gene3D" id="3.30.70.100">
    <property type="match status" value="1"/>
</dbReference>
<dbReference type="Gene3D" id="2.30.30.60">
    <property type="match status" value="1"/>
</dbReference>
<keyword evidence="3" id="KW-1003">Cell membrane</keyword>
<dbReference type="InterPro" id="IPR049142">
    <property type="entry name" value="MS_channel_1st"/>
</dbReference>
<evidence type="ECO:0000259" key="9">
    <source>
        <dbReference type="Pfam" id="PF21082"/>
    </source>
</evidence>
<dbReference type="Gene3D" id="1.10.287.1260">
    <property type="match status" value="1"/>
</dbReference>
<keyword evidence="6 7" id="KW-0472">Membrane</keyword>
<evidence type="ECO:0000256" key="1">
    <source>
        <dbReference type="ARBA" id="ARBA00004651"/>
    </source>
</evidence>
<feature type="transmembrane region" description="Helical" evidence="7">
    <location>
        <begin position="29"/>
        <end position="46"/>
    </location>
</feature>
<evidence type="ECO:0000256" key="3">
    <source>
        <dbReference type="ARBA" id="ARBA00022475"/>
    </source>
</evidence>
<gene>
    <name evidence="11" type="ORF">D3218_10535</name>
</gene>
<evidence type="ECO:0000313" key="11">
    <source>
        <dbReference type="EMBL" id="RIY00836.1"/>
    </source>
</evidence>
<feature type="domain" description="Mechanosensitive ion channel transmembrane helices 2/3" evidence="10">
    <location>
        <begin position="215"/>
        <end position="256"/>
    </location>
</feature>
<dbReference type="PANTHER" id="PTHR30347:SF1">
    <property type="entry name" value="MECHANOSENSITIVE CHANNEL MSCK"/>
    <property type="match status" value="1"/>
</dbReference>
<dbReference type="InterPro" id="IPR011014">
    <property type="entry name" value="MscS_channel_TM-2"/>
</dbReference>
<dbReference type="InterPro" id="IPR011066">
    <property type="entry name" value="MscS_channel_C_sf"/>
</dbReference>
<feature type="domain" description="Mechanosensitive ion channel MscS C-terminal" evidence="9">
    <location>
        <begin position="331"/>
        <end position="415"/>
    </location>
</feature>
<dbReference type="InterPro" id="IPR023408">
    <property type="entry name" value="MscS_beta-dom_sf"/>
</dbReference>
<dbReference type="SUPFAM" id="SSF82861">
    <property type="entry name" value="Mechanosensitive channel protein MscS (YggB), transmembrane region"/>
    <property type="match status" value="1"/>
</dbReference>
<feature type="transmembrane region" description="Helical" evidence="7">
    <location>
        <begin position="169"/>
        <end position="195"/>
    </location>
</feature>
<dbReference type="Pfam" id="PF21082">
    <property type="entry name" value="MS_channel_3rd"/>
    <property type="match status" value="1"/>
</dbReference>
<evidence type="ECO:0000256" key="5">
    <source>
        <dbReference type="ARBA" id="ARBA00022989"/>
    </source>
</evidence>
<name>A0A3A1WJQ1_9HYPH</name>
<dbReference type="PANTHER" id="PTHR30347">
    <property type="entry name" value="POTASSIUM CHANNEL RELATED"/>
    <property type="match status" value="1"/>
</dbReference>
<dbReference type="OrthoDB" id="9799209at2"/>
<evidence type="ECO:0000259" key="10">
    <source>
        <dbReference type="Pfam" id="PF21088"/>
    </source>
</evidence>
<dbReference type="AlphaFoldDB" id="A0A3A1WJQ1"/>
<feature type="domain" description="Mechanosensitive ion channel MscS" evidence="8">
    <location>
        <begin position="258"/>
        <end position="323"/>
    </location>
</feature>
<comment type="similarity">
    <text evidence="2">Belongs to the MscS (TC 1.A.23) family.</text>
</comment>
<dbReference type="Proteomes" id="UP000265750">
    <property type="component" value="Unassembled WGS sequence"/>
</dbReference>
<keyword evidence="4 7" id="KW-0812">Transmembrane</keyword>
<evidence type="ECO:0000256" key="6">
    <source>
        <dbReference type="ARBA" id="ARBA00023136"/>
    </source>
</evidence>
<dbReference type="InterPro" id="IPR049278">
    <property type="entry name" value="MS_channel_C"/>
</dbReference>
<dbReference type="Pfam" id="PF00924">
    <property type="entry name" value="MS_channel_2nd"/>
    <property type="match status" value="1"/>
</dbReference>
<dbReference type="InterPro" id="IPR010920">
    <property type="entry name" value="LSM_dom_sf"/>
</dbReference>
<organism evidence="11 12">
    <name type="scientific">Aureimonas flava</name>
    <dbReference type="NCBI Taxonomy" id="2320271"/>
    <lineage>
        <taxon>Bacteria</taxon>
        <taxon>Pseudomonadati</taxon>
        <taxon>Pseudomonadota</taxon>
        <taxon>Alphaproteobacteria</taxon>
        <taxon>Hyphomicrobiales</taxon>
        <taxon>Aurantimonadaceae</taxon>
        <taxon>Aureimonas</taxon>
    </lineage>
</organism>
<protein>
    <submittedName>
        <fullName evidence="11">Mechanosensitive ion channel family protein</fullName>
    </submittedName>
</protein>